<dbReference type="EMBL" id="FNWV01000010">
    <property type="protein sequence ID" value="SEH76151.1"/>
    <property type="molecule type" value="Genomic_DNA"/>
</dbReference>
<dbReference type="AlphaFoldDB" id="A0A1H6KLC3"/>
<proteinExistence type="predicted"/>
<organism evidence="1 2">
    <name type="scientific">Ruminococcus flavefaciens</name>
    <dbReference type="NCBI Taxonomy" id="1265"/>
    <lineage>
        <taxon>Bacteria</taxon>
        <taxon>Bacillati</taxon>
        <taxon>Bacillota</taxon>
        <taxon>Clostridia</taxon>
        <taxon>Eubacteriales</taxon>
        <taxon>Oscillospiraceae</taxon>
        <taxon>Ruminococcus</taxon>
    </lineage>
</organism>
<protein>
    <recommendedName>
        <fullName evidence="3">Preprotein translocase subunit YajC</fullName>
    </recommendedName>
</protein>
<sequence>MSFWYLWFIIILCCCIIPAANARKIRQVKRAKQNRNKRKLGGLTMNELIKSFIGKNVLLYGYSTGVEGTVTKVEENWIEVEDKKGKKQLVNMDYVSRIQEYPRKK</sequence>
<dbReference type="Proteomes" id="UP000183190">
    <property type="component" value="Unassembled WGS sequence"/>
</dbReference>
<reference evidence="1 2" key="1">
    <citation type="submission" date="2016-10" db="EMBL/GenBank/DDBJ databases">
        <authorList>
            <person name="de Groot N.N."/>
        </authorList>
    </citation>
    <scope>NUCLEOTIDE SEQUENCE [LARGE SCALE GENOMIC DNA]</scope>
    <source>
        <strain evidence="1 2">YAD2003</strain>
    </source>
</reference>
<gene>
    <name evidence="1" type="ORF">SAMN02910265_02529</name>
</gene>
<accession>A0A1H6KLC3</accession>
<evidence type="ECO:0000313" key="1">
    <source>
        <dbReference type="EMBL" id="SEH76151.1"/>
    </source>
</evidence>
<name>A0A1H6KLC3_RUMFL</name>
<evidence type="ECO:0000313" key="2">
    <source>
        <dbReference type="Proteomes" id="UP000183190"/>
    </source>
</evidence>
<evidence type="ECO:0008006" key="3">
    <source>
        <dbReference type="Google" id="ProtNLM"/>
    </source>
</evidence>